<dbReference type="EMBL" id="BMPI01000039">
    <property type="protein sequence ID" value="GGM56605.1"/>
    <property type="molecule type" value="Genomic_DNA"/>
</dbReference>
<dbReference type="AlphaFoldDB" id="A0A917U639"/>
<sequence length="144" mass="16232">MERLTSRGRAARLVAALLFGVLTLLGSTVGNDWWFPFSPMRQFSNADPPNEPIAVLRTDGIDTTGRRIQLNERNAGVRRAEIESQIERFKQDPSLLRSIQDAYAARNPSAPPLVEVDIVEERHHLHNAQPTGEITEVVLARWRP</sequence>
<evidence type="ECO:0000313" key="2">
    <source>
        <dbReference type="Proteomes" id="UP000642070"/>
    </source>
</evidence>
<name>A0A917U639_9ACTN</name>
<accession>A0A917U639</accession>
<reference evidence="1" key="1">
    <citation type="journal article" date="2014" name="Int. J. Syst. Evol. Microbiol.">
        <title>Complete genome sequence of Corynebacterium casei LMG S-19264T (=DSM 44701T), isolated from a smear-ripened cheese.</title>
        <authorList>
            <consortium name="US DOE Joint Genome Institute (JGI-PGF)"/>
            <person name="Walter F."/>
            <person name="Albersmeier A."/>
            <person name="Kalinowski J."/>
            <person name="Ruckert C."/>
        </authorList>
    </citation>
    <scope>NUCLEOTIDE SEQUENCE</scope>
    <source>
        <strain evidence="1">JCM 19831</strain>
    </source>
</reference>
<dbReference type="RefSeq" id="WP_190254098.1">
    <property type="nucleotide sequence ID" value="NZ_BMPI01000039.1"/>
</dbReference>
<organism evidence="1 2">
    <name type="scientific">Dactylosporangium sucinum</name>
    <dbReference type="NCBI Taxonomy" id="1424081"/>
    <lineage>
        <taxon>Bacteria</taxon>
        <taxon>Bacillati</taxon>
        <taxon>Actinomycetota</taxon>
        <taxon>Actinomycetes</taxon>
        <taxon>Micromonosporales</taxon>
        <taxon>Micromonosporaceae</taxon>
        <taxon>Dactylosporangium</taxon>
    </lineage>
</organism>
<comment type="caution">
    <text evidence="1">The sequence shown here is derived from an EMBL/GenBank/DDBJ whole genome shotgun (WGS) entry which is preliminary data.</text>
</comment>
<gene>
    <name evidence="1" type="ORF">GCM10007977_067980</name>
</gene>
<evidence type="ECO:0000313" key="1">
    <source>
        <dbReference type="EMBL" id="GGM56605.1"/>
    </source>
</evidence>
<reference evidence="1" key="2">
    <citation type="submission" date="2020-09" db="EMBL/GenBank/DDBJ databases">
        <authorList>
            <person name="Sun Q."/>
            <person name="Ohkuma M."/>
        </authorList>
    </citation>
    <scope>NUCLEOTIDE SEQUENCE</scope>
    <source>
        <strain evidence="1">JCM 19831</strain>
    </source>
</reference>
<proteinExistence type="predicted"/>
<dbReference type="Proteomes" id="UP000642070">
    <property type="component" value="Unassembled WGS sequence"/>
</dbReference>
<protein>
    <submittedName>
        <fullName evidence="1">Uncharacterized protein</fullName>
    </submittedName>
</protein>
<keyword evidence="2" id="KW-1185">Reference proteome</keyword>